<evidence type="ECO:0000313" key="4">
    <source>
        <dbReference type="Proteomes" id="UP000223370"/>
    </source>
</evidence>
<feature type="transmembrane region" description="Helical" evidence="1">
    <location>
        <begin position="203"/>
        <end position="221"/>
    </location>
</feature>
<keyword evidence="1" id="KW-1133">Transmembrane helix</keyword>
<feature type="domain" description="Prepilin peptidase A24 N-terminal" evidence="2">
    <location>
        <begin position="7"/>
        <end position="86"/>
    </location>
</feature>
<feature type="transmembrane region" description="Helical" evidence="1">
    <location>
        <begin position="169"/>
        <end position="197"/>
    </location>
</feature>
<keyword evidence="4" id="KW-1185">Reference proteome</keyword>
<feature type="transmembrane region" description="Helical" evidence="1">
    <location>
        <begin position="120"/>
        <end position="135"/>
    </location>
</feature>
<evidence type="ECO:0000256" key="1">
    <source>
        <dbReference type="SAM" id="Phobius"/>
    </source>
</evidence>
<feature type="transmembrane region" description="Helical" evidence="1">
    <location>
        <begin position="90"/>
        <end position="108"/>
    </location>
</feature>
<keyword evidence="1" id="KW-0812">Transmembrane</keyword>
<dbReference type="PANTHER" id="PTHR30487:SF0">
    <property type="entry name" value="PREPILIN LEADER PEPTIDASE_N-METHYLTRANSFERASE-RELATED"/>
    <property type="match status" value="1"/>
</dbReference>
<evidence type="ECO:0000259" key="2">
    <source>
        <dbReference type="Pfam" id="PF06750"/>
    </source>
</evidence>
<dbReference type="InterPro" id="IPR010627">
    <property type="entry name" value="Prepilin_pept_A24_N"/>
</dbReference>
<comment type="caution">
    <text evidence="3">The sequence shown here is derived from an EMBL/GenBank/DDBJ whole genome shotgun (WGS) entry which is preliminary data.</text>
</comment>
<protein>
    <submittedName>
        <fullName evidence="3">Prepilin peptidase</fullName>
    </submittedName>
</protein>
<dbReference type="OrthoDB" id="9789291at2"/>
<dbReference type="RefSeq" id="WP_098823977.1">
    <property type="nucleotide sequence ID" value="NZ_BCMJ01000002.1"/>
</dbReference>
<proteinExistence type="predicted"/>
<dbReference type="GO" id="GO:0005886">
    <property type="term" value="C:plasma membrane"/>
    <property type="evidence" value="ECO:0007669"/>
    <property type="project" value="TreeGrafter"/>
</dbReference>
<dbReference type="GO" id="GO:0004190">
    <property type="term" value="F:aspartic-type endopeptidase activity"/>
    <property type="evidence" value="ECO:0007669"/>
    <property type="project" value="TreeGrafter"/>
</dbReference>
<keyword evidence="1" id="KW-0472">Membrane</keyword>
<dbReference type="AlphaFoldDB" id="A0A1Z5H5N1"/>
<dbReference type="GO" id="GO:0006465">
    <property type="term" value="P:signal peptide processing"/>
    <property type="evidence" value="ECO:0007669"/>
    <property type="project" value="TreeGrafter"/>
</dbReference>
<dbReference type="Proteomes" id="UP000223370">
    <property type="component" value="Unassembled WGS sequence"/>
</dbReference>
<accession>A0A1Z5H5N1</accession>
<sequence length="222" mass="25577">MLLFQAILGAILGSFLFASYSRKQTGANIYRPARSYCDHCAETIAWYDLVPIISYLVLRGRCRWCGFKIPRASLYCEIFFGSLLLCWQPTFLRTGYVIIGGLLFFMAVSDARHFNYPATYGYWLMLCTATVYTLFRPHHFIFIFIFICWLILQVYEPKLVWLGSGDLDIFLCLVVLLGLTPFAWLLLLSSFLALIAGQLLKQHRLPFIPFIAVGYLVVLFFI</sequence>
<dbReference type="PANTHER" id="PTHR30487">
    <property type="entry name" value="TYPE 4 PREPILIN-LIKE PROTEINS LEADER PEPTIDE-PROCESSING ENZYME"/>
    <property type="match status" value="1"/>
</dbReference>
<organism evidence="3 4">
    <name type="scientific">Secundilactobacillus silagincola</name>
    <dbReference type="NCBI Taxonomy" id="1714681"/>
    <lineage>
        <taxon>Bacteria</taxon>
        <taxon>Bacillati</taxon>
        <taxon>Bacillota</taxon>
        <taxon>Bacilli</taxon>
        <taxon>Lactobacillales</taxon>
        <taxon>Lactobacillaceae</taxon>
        <taxon>Secundilactobacillus</taxon>
    </lineage>
</organism>
<dbReference type="InterPro" id="IPR050882">
    <property type="entry name" value="Prepilin_peptidase/N-MTase"/>
</dbReference>
<evidence type="ECO:0000313" key="3">
    <source>
        <dbReference type="EMBL" id="GAT18475.1"/>
    </source>
</evidence>
<dbReference type="EMBL" id="BCMJ01000002">
    <property type="protein sequence ID" value="GAT18475.1"/>
    <property type="molecule type" value="Genomic_DNA"/>
</dbReference>
<dbReference type="Pfam" id="PF06750">
    <property type="entry name" value="A24_N_bact"/>
    <property type="match status" value="1"/>
</dbReference>
<name>A0A1Z5H5N1_9LACO</name>
<reference evidence="3 4" key="1">
    <citation type="submission" date="2015-11" db="EMBL/GenBank/DDBJ databases">
        <title>Draft genome sequences of new species of the genus Lactobacillus isolated from orchardgrass silage.</title>
        <authorList>
            <person name="Tohno M."/>
            <person name="Tanizawa Y."/>
            <person name="Arita M."/>
        </authorList>
    </citation>
    <scope>NUCLEOTIDE SEQUENCE [LARGE SCALE GENOMIC DNA]</scope>
    <source>
        <strain evidence="3 4">IWT5</strain>
    </source>
</reference>
<gene>
    <name evidence="3" type="ORF">IWT5_00757</name>
</gene>
<feature type="transmembrane region" description="Helical" evidence="1">
    <location>
        <begin position="141"/>
        <end position="157"/>
    </location>
</feature>